<dbReference type="SUPFAM" id="SSF54909">
    <property type="entry name" value="Dimeric alpha+beta barrel"/>
    <property type="match status" value="2"/>
</dbReference>
<dbReference type="RefSeq" id="WP_191303014.1">
    <property type="nucleotide sequence ID" value="NZ_BNAR01000011.1"/>
</dbReference>
<dbReference type="Gene3D" id="3.30.70.100">
    <property type="match status" value="2"/>
</dbReference>
<dbReference type="EMBL" id="BNAR01000011">
    <property type="protein sequence ID" value="GHH52082.1"/>
    <property type="molecule type" value="Genomic_DNA"/>
</dbReference>
<feature type="region of interest" description="Disordered" evidence="1">
    <location>
        <begin position="27"/>
        <end position="48"/>
    </location>
</feature>
<dbReference type="InterPro" id="IPR011008">
    <property type="entry name" value="Dimeric_a/b-barrel"/>
</dbReference>
<keyword evidence="3" id="KW-1185">Reference proteome</keyword>
<accession>A0ABQ3MLE5</accession>
<sequence>MATETAELTVLPNGPVVTVIERFAGAGTTDQGTSSKPRRPAGRASDVVQNPEVVRARELLPSVLRSRDGFVAALLLAGLDGEFVVYSQWRAAGEPPVEVPAGWSVADQLDGFELVDSRTYAVDFSAPGDLTRFSAQDTPLAHFGVFSVAARDQERMLELARKHAPDSIGTPGLLGINFHRSLDGGQVINLGAWNSFEGFGDLLGRPGFRDEAVYWQDVAQFRPHFFAVVAVVEKPASELAIWATLKVLPGKQAAAEEFFAFSREVLDAEPGTTSFFAVRIDDETYGIFDTFTDQAALDLHIEGASGRQAVQDLVGTVFAGPPVITGSLVVQRG</sequence>
<evidence type="ECO:0000313" key="3">
    <source>
        <dbReference type="Proteomes" id="UP000605568"/>
    </source>
</evidence>
<reference evidence="3" key="1">
    <citation type="journal article" date="2019" name="Int. J. Syst. Evol. Microbiol.">
        <title>The Global Catalogue of Microorganisms (GCM) 10K type strain sequencing project: providing services to taxonomists for standard genome sequencing and annotation.</title>
        <authorList>
            <consortium name="The Broad Institute Genomics Platform"/>
            <consortium name="The Broad Institute Genome Sequencing Center for Infectious Disease"/>
            <person name="Wu L."/>
            <person name="Ma J."/>
        </authorList>
    </citation>
    <scope>NUCLEOTIDE SEQUENCE [LARGE SCALE GENOMIC DNA]</scope>
    <source>
        <strain evidence="3">CGMCC 4.7367</strain>
    </source>
</reference>
<comment type="caution">
    <text evidence="2">The sequence shown here is derived from an EMBL/GenBank/DDBJ whole genome shotgun (WGS) entry which is preliminary data.</text>
</comment>
<evidence type="ECO:0008006" key="4">
    <source>
        <dbReference type="Google" id="ProtNLM"/>
    </source>
</evidence>
<organism evidence="2 3">
    <name type="scientific">Lentzea cavernae</name>
    <dbReference type="NCBI Taxonomy" id="2020703"/>
    <lineage>
        <taxon>Bacteria</taxon>
        <taxon>Bacillati</taxon>
        <taxon>Actinomycetota</taxon>
        <taxon>Actinomycetes</taxon>
        <taxon>Pseudonocardiales</taxon>
        <taxon>Pseudonocardiaceae</taxon>
        <taxon>Lentzea</taxon>
    </lineage>
</organism>
<protein>
    <recommendedName>
        <fullName evidence="4">Quinol monooxygenase YgiN</fullName>
    </recommendedName>
</protein>
<proteinExistence type="predicted"/>
<gene>
    <name evidence="2" type="ORF">GCM10017774_63560</name>
</gene>
<name>A0ABQ3MLE5_9PSEU</name>
<dbReference type="Proteomes" id="UP000605568">
    <property type="component" value="Unassembled WGS sequence"/>
</dbReference>
<evidence type="ECO:0000256" key="1">
    <source>
        <dbReference type="SAM" id="MobiDB-lite"/>
    </source>
</evidence>
<evidence type="ECO:0000313" key="2">
    <source>
        <dbReference type="EMBL" id="GHH52082.1"/>
    </source>
</evidence>